<accession>A0A6A6ZUE0</accession>
<sequence>MGSHSGKIPMDRCIGVPNRFGLESREPVIKNFVELCYSYLLRLQRHQQGQNRVCSIQMTIPHRSESTYGIEVVQTITWLAELHRYIPIRLEVFYKTPFPKLQIVPGREQSHAWFLENEILREFSNAADETGHTNDNSETTKGVFLTALGGEAFAKHMETLKKC</sequence>
<proteinExistence type="predicted"/>
<keyword evidence="2" id="KW-1185">Reference proteome</keyword>
<dbReference type="EMBL" id="MU006231">
    <property type="protein sequence ID" value="KAF2824064.1"/>
    <property type="molecule type" value="Genomic_DNA"/>
</dbReference>
<dbReference type="Proteomes" id="UP000799424">
    <property type="component" value="Unassembled WGS sequence"/>
</dbReference>
<reference evidence="1" key="1">
    <citation type="journal article" date="2020" name="Stud. Mycol.">
        <title>101 Dothideomycetes genomes: a test case for predicting lifestyles and emergence of pathogens.</title>
        <authorList>
            <person name="Haridas S."/>
            <person name="Albert R."/>
            <person name="Binder M."/>
            <person name="Bloem J."/>
            <person name="Labutti K."/>
            <person name="Salamov A."/>
            <person name="Andreopoulos B."/>
            <person name="Baker S."/>
            <person name="Barry K."/>
            <person name="Bills G."/>
            <person name="Bluhm B."/>
            <person name="Cannon C."/>
            <person name="Castanera R."/>
            <person name="Culley D."/>
            <person name="Daum C."/>
            <person name="Ezra D."/>
            <person name="Gonzalez J."/>
            <person name="Henrissat B."/>
            <person name="Kuo A."/>
            <person name="Liang C."/>
            <person name="Lipzen A."/>
            <person name="Lutzoni F."/>
            <person name="Magnuson J."/>
            <person name="Mondo S."/>
            <person name="Nolan M."/>
            <person name="Ohm R."/>
            <person name="Pangilinan J."/>
            <person name="Park H.-J."/>
            <person name="Ramirez L."/>
            <person name="Alfaro M."/>
            <person name="Sun H."/>
            <person name="Tritt A."/>
            <person name="Yoshinaga Y."/>
            <person name="Zwiers L.-H."/>
            <person name="Turgeon B."/>
            <person name="Goodwin S."/>
            <person name="Spatafora J."/>
            <person name="Crous P."/>
            <person name="Grigoriev I."/>
        </authorList>
    </citation>
    <scope>NUCLEOTIDE SEQUENCE</scope>
    <source>
        <strain evidence="1">CBS 113818</strain>
    </source>
</reference>
<dbReference type="AlphaFoldDB" id="A0A6A6ZUE0"/>
<name>A0A6A6ZUE0_9PLEO</name>
<organism evidence="1 2">
    <name type="scientific">Ophiobolus disseminans</name>
    <dbReference type="NCBI Taxonomy" id="1469910"/>
    <lineage>
        <taxon>Eukaryota</taxon>
        <taxon>Fungi</taxon>
        <taxon>Dikarya</taxon>
        <taxon>Ascomycota</taxon>
        <taxon>Pezizomycotina</taxon>
        <taxon>Dothideomycetes</taxon>
        <taxon>Pleosporomycetidae</taxon>
        <taxon>Pleosporales</taxon>
        <taxon>Pleosporineae</taxon>
        <taxon>Phaeosphaeriaceae</taxon>
        <taxon>Ophiobolus</taxon>
    </lineage>
</organism>
<protein>
    <submittedName>
        <fullName evidence="1">Uncharacterized protein</fullName>
    </submittedName>
</protein>
<evidence type="ECO:0000313" key="2">
    <source>
        <dbReference type="Proteomes" id="UP000799424"/>
    </source>
</evidence>
<evidence type="ECO:0000313" key="1">
    <source>
        <dbReference type="EMBL" id="KAF2824064.1"/>
    </source>
</evidence>
<gene>
    <name evidence="1" type="ORF">CC86DRAFT_63658</name>
</gene>